<protein>
    <submittedName>
        <fullName evidence="1">Uncharacterized protein</fullName>
    </submittedName>
</protein>
<comment type="caution">
    <text evidence="1">The sequence shown here is derived from an EMBL/GenBank/DDBJ whole genome shotgun (WGS) entry which is preliminary data.</text>
</comment>
<evidence type="ECO:0000313" key="2">
    <source>
        <dbReference type="Proteomes" id="UP001367508"/>
    </source>
</evidence>
<reference evidence="1 2" key="1">
    <citation type="submission" date="2024-01" db="EMBL/GenBank/DDBJ databases">
        <title>The genomes of 5 underutilized Papilionoideae crops provide insights into root nodulation and disease resistanc.</title>
        <authorList>
            <person name="Jiang F."/>
        </authorList>
    </citation>
    <scope>NUCLEOTIDE SEQUENCE [LARGE SCALE GENOMIC DNA]</scope>
    <source>
        <strain evidence="1">LVBAO_FW01</strain>
        <tissue evidence="1">Leaves</tissue>
    </source>
</reference>
<accession>A0AAN9MU75</accession>
<gene>
    <name evidence="1" type="ORF">VNO77_03127</name>
</gene>
<keyword evidence="2" id="KW-1185">Reference proteome</keyword>
<dbReference type="EMBL" id="JAYMYQ010000001">
    <property type="protein sequence ID" value="KAK7361095.1"/>
    <property type="molecule type" value="Genomic_DNA"/>
</dbReference>
<organism evidence="1 2">
    <name type="scientific">Canavalia gladiata</name>
    <name type="common">Sword bean</name>
    <name type="synonym">Dolichos gladiatus</name>
    <dbReference type="NCBI Taxonomy" id="3824"/>
    <lineage>
        <taxon>Eukaryota</taxon>
        <taxon>Viridiplantae</taxon>
        <taxon>Streptophyta</taxon>
        <taxon>Embryophyta</taxon>
        <taxon>Tracheophyta</taxon>
        <taxon>Spermatophyta</taxon>
        <taxon>Magnoliopsida</taxon>
        <taxon>eudicotyledons</taxon>
        <taxon>Gunneridae</taxon>
        <taxon>Pentapetalae</taxon>
        <taxon>rosids</taxon>
        <taxon>fabids</taxon>
        <taxon>Fabales</taxon>
        <taxon>Fabaceae</taxon>
        <taxon>Papilionoideae</taxon>
        <taxon>50 kb inversion clade</taxon>
        <taxon>NPAAA clade</taxon>
        <taxon>indigoferoid/millettioid clade</taxon>
        <taxon>Phaseoleae</taxon>
        <taxon>Canavalia</taxon>
    </lineage>
</organism>
<dbReference type="Proteomes" id="UP001367508">
    <property type="component" value="Unassembled WGS sequence"/>
</dbReference>
<dbReference type="AlphaFoldDB" id="A0AAN9MU75"/>
<proteinExistence type="predicted"/>
<evidence type="ECO:0000313" key="1">
    <source>
        <dbReference type="EMBL" id="KAK7361095.1"/>
    </source>
</evidence>
<sequence length="415" mass="47353">MVFASFPHVSFDHTYWSRENHDLFSSDYILASLILRTSRKRFRESSPSTSFFATIAYYHRMKFQIVLVTLLLRPLLASLSIDYNYTWELNGIRLYYRESLSVPKRSSMMAIDHLDHRIRIMMSHSYDFEVVIQDGKRSRSRVLCGKRRRGLSLIPSLVRCTISGLGSTQRALFMALIPSGDPLRHYGKGIKLHNLTRPEFYRILVVRGETSSDATNHPKLVAYSLGCITYIASSHHLHGFVAYLRYERDGNNGDRLLLSLVPDMRLFIPLLLTHGRVCSIPTSVCPPASSPVLVVEVEALRDTLHHSYSSMHTPCDAQSRLSKVGATLCISMNIENMGIMQVRWGGLPQFDTVTRVSILTEQNICYRIEVASVVGSIVPQSQCPLFESWERHFEPFPHYSSSKTLYSSKTLHNCR</sequence>
<name>A0AAN9MU75_CANGL</name>